<sequence length="72" mass="8021">MQCYAYGVTSVMGGVASDAPTKYTKGLFKEISGWMTCNDKRVHLTKPFCNVDSASSLPISNHTCKRKLWCEQ</sequence>
<organism evidence="1 2">
    <name type="scientific">Gymnopus androsaceus JB14</name>
    <dbReference type="NCBI Taxonomy" id="1447944"/>
    <lineage>
        <taxon>Eukaryota</taxon>
        <taxon>Fungi</taxon>
        <taxon>Dikarya</taxon>
        <taxon>Basidiomycota</taxon>
        <taxon>Agaricomycotina</taxon>
        <taxon>Agaricomycetes</taxon>
        <taxon>Agaricomycetidae</taxon>
        <taxon>Agaricales</taxon>
        <taxon>Marasmiineae</taxon>
        <taxon>Omphalotaceae</taxon>
        <taxon>Gymnopus</taxon>
    </lineage>
</organism>
<dbReference type="EMBL" id="ML769442">
    <property type="protein sequence ID" value="KAE9401770.1"/>
    <property type="molecule type" value="Genomic_DNA"/>
</dbReference>
<gene>
    <name evidence="1" type="ORF">BT96DRAFT_593864</name>
</gene>
<dbReference type="Proteomes" id="UP000799118">
    <property type="component" value="Unassembled WGS sequence"/>
</dbReference>
<evidence type="ECO:0000313" key="1">
    <source>
        <dbReference type="EMBL" id="KAE9401770.1"/>
    </source>
</evidence>
<keyword evidence="2" id="KW-1185">Reference proteome</keyword>
<reference evidence="1" key="1">
    <citation type="journal article" date="2019" name="Environ. Microbiol.">
        <title>Fungal ecological strategies reflected in gene transcription - a case study of two litter decomposers.</title>
        <authorList>
            <person name="Barbi F."/>
            <person name="Kohler A."/>
            <person name="Barry K."/>
            <person name="Baskaran P."/>
            <person name="Daum C."/>
            <person name="Fauchery L."/>
            <person name="Ihrmark K."/>
            <person name="Kuo A."/>
            <person name="LaButti K."/>
            <person name="Lipzen A."/>
            <person name="Morin E."/>
            <person name="Grigoriev I.V."/>
            <person name="Henrissat B."/>
            <person name="Lindahl B."/>
            <person name="Martin F."/>
        </authorList>
    </citation>
    <scope>NUCLEOTIDE SEQUENCE</scope>
    <source>
        <strain evidence="1">JB14</strain>
    </source>
</reference>
<dbReference type="AlphaFoldDB" id="A0A6A4HVL1"/>
<evidence type="ECO:0000313" key="2">
    <source>
        <dbReference type="Proteomes" id="UP000799118"/>
    </source>
</evidence>
<accession>A0A6A4HVL1</accession>
<proteinExistence type="predicted"/>
<name>A0A6A4HVL1_9AGAR</name>
<protein>
    <submittedName>
        <fullName evidence="1">Uncharacterized protein</fullName>
    </submittedName>
</protein>